<feature type="domain" description="BTB" evidence="5">
    <location>
        <begin position="38"/>
        <end position="106"/>
    </location>
</feature>
<dbReference type="Pfam" id="PF03000">
    <property type="entry name" value="NPH3"/>
    <property type="match status" value="1"/>
</dbReference>
<dbReference type="InterPro" id="IPR011333">
    <property type="entry name" value="SKP1/BTB/POZ_sf"/>
</dbReference>
<feature type="coiled-coil region" evidence="3">
    <location>
        <begin position="535"/>
        <end position="562"/>
    </location>
</feature>
<keyword evidence="2" id="KW-0833">Ubl conjugation pathway</keyword>
<sequence length="616" mass="69314">MGTILKQSHSLLLLGRQSSPRISANQSRSRPPSPEQICDVVIKLDGTAFNLHKAPLCARSGRIKKLIQEHRDPWPLCIEFPNLPGGAGAFSSVVKSSRGSDIEINASNVAVMHCIATYLEMTEEYGIDNLLSLTESFLKTTICKNLKQCLQVLLSCQSILLQAEGVNLTGRCIDAIASIISSDTKHRNVPLQKQGPAHTSSPRVKDWTDDLTALPIDFFKKTIDAMRLKGIQEACIADALMHYIHRALKPYFFKSLETFICEQEDQPDQMESDEHEQRIALETTVNLLPTEKGVVPITFLFDLLRAGYLFDSTIACRMDLEKRIGRELEHASLEELLVPSSLSHSGDTHFDVDFVQRLAANFVQQDAINLALLSPKSLHKVDAVKSPLQVTIGKVSKLLDSYLAEVAADPNLKVTKFVNLMELLPNHARVLDDGKYRAIDIYLKTHPAINEEDQRRTCKCMDCQKLSQEARFHAAQNERLPVQVRVQVLYVEQLRLHSALLSLGGNGELPRPSYSLQRVGVCAVSHIPSPSQQQYAYLKQENEDLKMELASLRTRLSHLEKQDSFNLPYVMEKTSSMKSLFNTMSRTFRRIKPFARSSMEESTKKQVPPCRRYSMS</sequence>
<dbReference type="SMART" id="SM00225">
    <property type="entry name" value="BTB"/>
    <property type="match status" value="1"/>
</dbReference>
<comment type="pathway">
    <text evidence="1">Protein modification; protein ubiquitination.</text>
</comment>
<evidence type="ECO:0000256" key="1">
    <source>
        <dbReference type="ARBA" id="ARBA00004906"/>
    </source>
</evidence>
<keyword evidence="8" id="KW-1185">Reference proteome</keyword>
<feature type="region of interest" description="Disordered" evidence="4">
    <location>
        <begin position="597"/>
        <end position="616"/>
    </location>
</feature>
<dbReference type="OrthoDB" id="624345at2759"/>
<reference evidence="7" key="1">
    <citation type="submission" date="2021-01" db="EMBL/GenBank/DDBJ databases">
        <title>Adiantum capillus-veneris genome.</title>
        <authorList>
            <person name="Fang Y."/>
            <person name="Liao Q."/>
        </authorList>
    </citation>
    <scope>NUCLEOTIDE SEQUENCE</scope>
    <source>
        <strain evidence="7">H3</strain>
        <tissue evidence="7">Leaf</tissue>
    </source>
</reference>
<evidence type="ECO:0000259" key="6">
    <source>
        <dbReference type="PROSITE" id="PS51649"/>
    </source>
</evidence>
<dbReference type="SUPFAM" id="SSF54695">
    <property type="entry name" value="POZ domain"/>
    <property type="match status" value="1"/>
</dbReference>
<organism evidence="7 8">
    <name type="scientific">Adiantum capillus-veneris</name>
    <name type="common">Maidenhair fern</name>
    <dbReference type="NCBI Taxonomy" id="13818"/>
    <lineage>
        <taxon>Eukaryota</taxon>
        <taxon>Viridiplantae</taxon>
        <taxon>Streptophyta</taxon>
        <taxon>Embryophyta</taxon>
        <taxon>Tracheophyta</taxon>
        <taxon>Polypodiopsida</taxon>
        <taxon>Polypodiidae</taxon>
        <taxon>Polypodiales</taxon>
        <taxon>Pteridineae</taxon>
        <taxon>Pteridaceae</taxon>
        <taxon>Vittarioideae</taxon>
        <taxon>Adiantum</taxon>
    </lineage>
</organism>
<accession>A0A9D4UAR4</accession>
<dbReference type="Gene3D" id="3.30.710.10">
    <property type="entry name" value="Potassium Channel Kv1.1, Chain A"/>
    <property type="match status" value="1"/>
</dbReference>
<evidence type="ECO:0000256" key="4">
    <source>
        <dbReference type="SAM" id="MobiDB-lite"/>
    </source>
</evidence>
<dbReference type="InterPro" id="IPR027356">
    <property type="entry name" value="NPH3_dom"/>
</dbReference>
<dbReference type="PROSITE" id="PS51649">
    <property type="entry name" value="NPH3"/>
    <property type="match status" value="1"/>
</dbReference>
<dbReference type="InterPro" id="IPR000210">
    <property type="entry name" value="BTB/POZ_dom"/>
</dbReference>
<keyword evidence="3" id="KW-0175">Coiled coil</keyword>
<dbReference type="EMBL" id="JABFUD020000020">
    <property type="protein sequence ID" value="KAI5064182.1"/>
    <property type="molecule type" value="Genomic_DNA"/>
</dbReference>
<evidence type="ECO:0000256" key="2">
    <source>
        <dbReference type="ARBA" id="ARBA00022786"/>
    </source>
</evidence>
<dbReference type="Pfam" id="PF00651">
    <property type="entry name" value="BTB"/>
    <property type="match status" value="1"/>
</dbReference>
<dbReference type="InterPro" id="IPR043454">
    <property type="entry name" value="NPH3/RPT2-like"/>
</dbReference>
<feature type="domain" description="NPH3" evidence="6">
    <location>
        <begin position="205"/>
        <end position="495"/>
    </location>
</feature>
<protein>
    <recommendedName>
        <fullName evidence="9">Phototropic-responsive NPH3 family protein</fullName>
    </recommendedName>
</protein>
<dbReference type="Proteomes" id="UP000886520">
    <property type="component" value="Chromosome 20"/>
</dbReference>
<evidence type="ECO:0000256" key="3">
    <source>
        <dbReference type="SAM" id="Coils"/>
    </source>
</evidence>
<comment type="caution">
    <text evidence="7">The sequence shown here is derived from an EMBL/GenBank/DDBJ whole genome shotgun (WGS) entry which is preliminary data.</text>
</comment>
<dbReference type="AlphaFoldDB" id="A0A9D4UAR4"/>
<proteinExistence type="predicted"/>
<dbReference type="PROSITE" id="PS50097">
    <property type="entry name" value="BTB"/>
    <property type="match status" value="1"/>
</dbReference>
<evidence type="ECO:0000313" key="7">
    <source>
        <dbReference type="EMBL" id="KAI5064182.1"/>
    </source>
</evidence>
<evidence type="ECO:0008006" key="9">
    <source>
        <dbReference type="Google" id="ProtNLM"/>
    </source>
</evidence>
<evidence type="ECO:0000313" key="8">
    <source>
        <dbReference type="Proteomes" id="UP000886520"/>
    </source>
</evidence>
<name>A0A9D4UAR4_ADICA</name>
<gene>
    <name evidence="7" type="ORF">GOP47_0020852</name>
</gene>
<dbReference type="PANTHER" id="PTHR32370">
    <property type="entry name" value="OS12G0117600 PROTEIN"/>
    <property type="match status" value="1"/>
</dbReference>
<evidence type="ECO:0000259" key="5">
    <source>
        <dbReference type="PROSITE" id="PS50097"/>
    </source>
</evidence>